<dbReference type="Gene3D" id="1.25.40.20">
    <property type="entry name" value="Ankyrin repeat-containing domain"/>
    <property type="match status" value="1"/>
</dbReference>
<feature type="compositionally biased region" description="Polar residues" evidence="2">
    <location>
        <begin position="1139"/>
        <end position="1148"/>
    </location>
</feature>
<keyword evidence="4" id="KW-1185">Reference proteome</keyword>
<dbReference type="PROSITE" id="PS50088">
    <property type="entry name" value="ANK_REPEAT"/>
    <property type="match status" value="1"/>
</dbReference>
<feature type="compositionally biased region" description="Low complexity" evidence="2">
    <location>
        <begin position="705"/>
        <end position="730"/>
    </location>
</feature>
<sequence>MVAVSRWKGAHDKFPAHVEEARNQDGNVHRGYHWLEFRIAAELLRVGPFHSSEDYWAPIDWQLLLVVSEYMSALMEFLDWFWPDLGWEHHKQAIVLSKRLLQPRSPNTYPELHIEPQLRAAWQSFTYSFWHGTRHLPAAPPSGEPSAAYNAAREWLTKLVGERGFEAEGHIVSSLQSWIQAMQPRLQEAFPNVDWSRWPDVAWPDMDCICRTVEKRGAIKRQQEEDYAVRWPLRVTQGRPKFNHLKVEARDGFSVGIPPVKNPPALGFLAVSDVMCAFKQATQHWPSTQPASPSYLAQQDVVQSFVQNVLRETRGPLAPGITHEKYRYLGFVACCVLGWNNALPHLDTLVRSSATWGLQHLVFPSTWVAIQGQGPSGGVPHPLSLALPAAPLAAGLTLQEQLVLAQQQQQQQDAAAAAAAAVAAGLQTQRQVLQMTPNMLQQRHQQQQQQQQLQQQLHQQHLQQQLQLQHQLQQQQQAQAQQQLLQQQLQGQQQGTSGGIPGAGSASSPGLSVSGYGALGVQATRTRPSPFTAGVGAHSSTSSLGLASADRSQSLLAQGLPSPQALQAQSVPGVPFIQNHGTDPPAASPFGVYGMFGGPQPAVGETQQPGLQFQLHAQHSAMLGLAGEQYQQQLQLQQQQQQQQQQQHQQQFLQQQQQQQQFQHLHQLQQQQQQQQDHLQQQQDQLQQQQQQLQQLHQQLQQQQQQQQQQHAQHPQHPQQQQQQHQQELQAFGKGDQSRHMQLDGPAPMSLGGLSSMQDLIDGLPSHTDPMWNTFFDVGTGGDIGGVMPSLAPNVGAGGAPSCLPLPQPLALVLPDVAVPVPAPPPQLQLPGAGVAARPPPGQLSSWQQQQEQQQLLLQQPQHTAPTLSQQEQQQQQQQQQQSLQHHLQQQQQQSTKTACGPVSLLQFGGSAFSYDQLPHADTRLAGMLQLHRGGVSANQTVAGLPQAQQQQQQLSRAISPTQPLMSGALFGNLMSSMPVVETTSFVRRSQADAYALASSDSTPVSDSAGGSVSTSGAFGEGDTVLAAPLPLAVANAFGEAEMAHAAPTTLPAMQQPIGEDGTASSMAAATAVLTTRRSVGGDTTAGSSASGSDIVGRHGSRRTRQDVAAAAAAAAADLGIQPAPGSLVEPCAKRPNAQAFQESSDQATALAATRAEPDVPQKRPDQQAGLTVSLAICSHQASLWNHGAPRTIAGEAAEREMDFHQASALNTVLGRQLLQLLRVWAEVPTAAGGAGATTTMAAAVEVHRRAEELLAQGAPVDMTDDGGASVSGTSGTAGYTALHWACLSGDVALVELLLRHGADPERLDATGTSARLVNTAFTATLAEVAARCAAQRIRPDPKPAADTFLWFHLSFGSEEKGPEGTDAGGGAAGPRHLLAIKHEDGGPCSIGRPLPYYQQQFRRLLELLSFSGEQLQLLMDGLGEAVRYREGPQIAITHMKSAHTLPKPLTQRSAEVNAAPAPPVLVRMRAVGGCSAGQLRDIILKRYSKMGVAKHLSEATAGPGGGAPGWALCVSYTAQQLALRRRPSRQKLLARAWRECADRGDGSVPCYLDAVRLYIADASGRVLRHCPDVPSSTVVSASTSGPNSGGQQSFEDQQLQLQQQQEQHPVVTATAPDDASFNASATGGLREQLRELLRQADEVAGQLVASDPASAPAAVLQLLRETRVLYQCAILGAGREVGGR</sequence>
<feature type="repeat" description="ANK" evidence="1">
    <location>
        <begin position="1278"/>
        <end position="1310"/>
    </location>
</feature>
<dbReference type="InterPro" id="IPR036770">
    <property type="entry name" value="Ankyrin_rpt-contain_sf"/>
</dbReference>
<name>A0ABQ5RWT4_9CHLO</name>
<dbReference type="EMBL" id="BSDZ01000011">
    <property type="protein sequence ID" value="GLI62000.1"/>
    <property type="molecule type" value="Genomic_DNA"/>
</dbReference>
<proteinExistence type="predicted"/>
<keyword evidence="1" id="KW-0040">ANK repeat</keyword>
<feature type="region of interest" description="Disordered" evidence="2">
    <location>
        <begin position="1079"/>
        <end position="1107"/>
    </location>
</feature>
<feature type="compositionally biased region" description="Low complexity" evidence="2">
    <location>
        <begin position="1592"/>
        <end position="1608"/>
    </location>
</feature>
<evidence type="ECO:0000313" key="4">
    <source>
        <dbReference type="Proteomes" id="UP001165090"/>
    </source>
</evidence>
<feature type="compositionally biased region" description="Basic and acidic residues" evidence="2">
    <location>
        <begin position="1156"/>
        <end position="1166"/>
    </location>
</feature>
<feature type="compositionally biased region" description="Low complexity" evidence="2">
    <location>
        <begin position="1576"/>
        <end position="1585"/>
    </location>
</feature>
<dbReference type="PANTHER" id="PTHR34491:SF168">
    <property type="entry name" value="COMBOVER, ISOFORM A"/>
    <property type="match status" value="1"/>
</dbReference>
<dbReference type="SMART" id="SM00248">
    <property type="entry name" value="ANK"/>
    <property type="match status" value="1"/>
</dbReference>
<evidence type="ECO:0000256" key="2">
    <source>
        <dbReference type="SAM" id="MobiDB-lite"/>
    </source>
</evidence>
<dbReference type="InterPro" id="IPR002110">
    <property type="entry name" value="Ankyrin_rpt"/>
</dbReference>
<feature type="region of interest" description="Disordered" evidence="2">
    <location>
        <begin position="830"/>
        <end position="895"/>
    </location>
</feature>
<dbReference type="SUPFAM" id="SSF48403">
    <property type="entry name" value="Ankyrin repeat"/>
    <property type="match status" value="1"/>
</dbReference>
<dbReference type="PROSITE" id="PS50297">
    <property type="entry name" value="ANK_REP_REGION"/>
    <property type="match status" value="1"/>
</dbReference>
<protein>
    <submittedName>
        <fullName evidence="3">Uncharacterized protein</fullName>
    </submittedName>
</protein>
<reference evidence="3 4" key="1">
    <citation type="journal article" date="2023" name="IScience">
        <title>Expanded male sex-determining region conserved during the evolution of homothallism in the green alga Volvox.</title>
        <authorList>
            <person name="Yamamoto K."/>
            <person name="Matsuzaki R."/>
            <person name="Mahakham W."/>
            <person name="Heman W."/>
            <person name="Sekimoto H."/>
            <person name="Kawachi M."/>
            <person name="Minakuchi Y."/>
            <person name="Toyoda A."/>
            <person name="Nozaki H."/>
        </authorList>
    </citation>
    <scope>NUCLEOTIDE SEQUENCE [LARGE SCALE GENOMIC DNA]</scope>
    <source>
        <strain evidence="3 4">NIES-4468</strain>
    </source>
</reference>
<feature type="region of interest" description="Disordered" evidence="2">
    <location>
        <begin position="1139"/>
        <end position="1167"/>
    </location>
</feature>
<feature type="region of interest" description="Disordered" evidence="2">
    <location>
        <begin position="705"/>
        <end position="756"/>
    </location>
</feature>
<accession>A0ABQ5RWT4</accession>
<dbReference type="Pfam" id="PF00023">
    <property type="entry name" value="Ank"/>
    <property type="match status" value="1"/>
</dbReference>
<feature type="region of interest" description="Disordered" evidence="2">
    <location>
        <begin position="1576"/>
        <end position="1610"/>
    </location>
</feature>
<evidence type="ECO:0000313" key="3">
    <source>
        <dbReference type="EMBL" id="GLI62000.1"/>
    </source>
</evidence>
<dbReference type="PANTHER" id="PTHR34491">
    <property type="entry name" value="A-TYPE INCLUSION PROTEIN, PUTATIVE-RELATED"/>
    <property type="match status" value="1"/>
</dbReference>
<organism evidence="3 4">
    <name type="scientific">Volvox africanus</name>
    <dbReference type="NCBI Taxonomy" id="51714"/>
    <lineage>
        <taxon>Eukaryota</taxon>
        <taxon>Viridiplantae</taxon>
        <taxon>Chlorophyta</taxon>
        <taxon>core chlorophytes</taxon>
        <taxon>Chlorophyceae</taxon>
        <taxon>CS clade</taxon>
        <taxon>Chlamydomonadales</taxon>
        <taxon>Volvocaceae</taxon>
        <taxon>Volvox</taxon>
    </lineage>
</organism>
<dbReference type="Proteomes" id="UP001165090">
    <property type="component" value="Unassembled WGS sequence"/>
</dbReference>
<gene>
    <name evidence="3" type="ORF">VaNZ11_004572</name>
</gene>
<feature type="compositionally biased region" description="Low complexity" evidence="2">
    <location>
        <begin position="1081"/>
        <end position="1094"/>
    </location>
</feature>
<evidence type="ECO:0000256" key="1">
    <source>
        <dbReference type="PROSITE-ProRule" id="PRU00023"/>
    </source>
</evidence>
<comment type="caution">
    <text evidence="3">The sequence shown here is derived from an EMBL/GenBank/DDBJ whole genome shotgun (WGS) entry which is preliminary data.</text>
</comment>